<keyword evidence="2" id="KW-1185">Reference proteome</keyword>
<protein>
    <submittedName>
        <fullName evidence="1">Uncharacterized protein</fullName>
    </submittedName>
</protein>
<reference evidence="1" key="1">
    <citation type="journal article" date="2022" name="Plant J.">
        <title>Strategies of tolerance reflected in two North American maple genomes.</title>
        <authorList>
            <person name="McEvoy S.L."/>
            <person name="Sezen U.U."/>
            <person name="Trouern-Trend A."/>
            <person name="McMahon S.M."/>
            <person name="Schaberg P.G."/>
            <person name="Yang J."/>
            <person name="Wegrzyn J.L."/>
            <person name="Swenson N.G."/>
        </authorList>
    </citation>
    <scope>NUCLEOTIDE SEQUENCE</scope>
    <source>
        <strain evidence="1">NS2018</strain>
    </source>
</reference>
<gene>
    <name evidence="1" type="ORF">LWI29_032552</name>
</gene>
<evidence type="ECO:0000313" key="1">
    <source>
        <dbReference type="EMBL" id="KAK0593187.1"/>
    </source>
</evidence>
<dbReference type="AlphaFoldDB" id="A0AA39VUI3"/>
<dbReference type="EMBL" id="JAUESC010000380">
    <property type="protein sequence ID" value="KAK0593187.1"/>
    <property type="molecule type" value="Genomic_DNA"/>
</dbReference>
<dbReference type="Proteomes" id="UP001168877">
    <property type="component" value="Unassembled WGS sequence"/>
</dbReference>
<proteinExistence type="predicted"/>
<evidence type="ECO:0000313" key="2">
    <source>
        <dbReference type="Proteomes" id="UP001168877"/>
    </source>
</evidence>
<reference evidence="1" key="2">
    <citation type="submission" date="2023-06" db="EMBL/GenBank/DDBJ databases">
        <authorList>
            <person name="Swenson N.G."/>
            <person name="Wegrzyn J.L."/>
            <person name="Mcevoy S.L."/>
        </authorList>
    </citation>
    <scope>NUCLEOTIDE SEQUENCE</scope>
    <source>
        <strain evidence="1">NS2018</strain>
        <tissue evidence="1">Leaf</tissue>
    </source>
</reference>
<sequence length="116" mass="13493">MFFVTALRRADSKRPRGGCSRVWRAALHPLFVGRFLGGPSGVKNITSGTAVRRAIFGRTIRWYNGKQELSSREKRQNETEQAHQDSVLEDLAEDFDCQSIKNQQRTLIWIMWNKRR</sequence>
<name>A0AA39VUI3_ACESA</name>
<organism evidence="1 2">
    <name type="scientific">Acer saccharum</name>
    <name type="common">Sugar maple</name>
    <dbReference type="NCBI Taxonomy" id="4024"/>
    <lineage>
        <taxon>Eukaryota</taxon>
        <taxon>Viridiplantae</taxon>
        <taxon>Streptophyta</taxon>
        <taxon>Embryophyta</taxon>
        <taxon>Tracheophyta</taxon>
        <taxon>Spermatophyta</taxon>
        <taxon>Magnoliopsida</taxon>
        <taxon>eudicotyledons</taxon>
        <taxon>Gunneridae</taxon>
        <taxon>Pentapetalae</taxon>
        <taxon>rosids</taxon>
        <taxon>malvids</taxon>
        <taxon>Sapindales</taxon>
        <taxon>Sapindaceae</taxon>
        <taxon>Hippocastanoideae</taxon>
        <taxon>Acereae</taxon>
        <taxon>Acer</taxon>
    </lineage>
</organism>
<accession>A0AA39VUI3</accession>
<comment type="caution">
    <text evidence="1">The sequence shown here is derived from an EMBL/GenBank/DDBJ whole genome shotgun (WGS) entry which is preliminary data.</text>
</comment>